<dbReference type="EMBL" id="RAZT01000002">
    <property type="protein sequence ID" value="RKN35350.1"/>
    <property type="molecule type" value="Genomic_DNA"/>
</dbReference>
<dbReference type="Gene3D" id="3.40.630.30">
    <property type="match status" value="1"/>
</dbReference>
<protein>
    <submittedName>
        <fullName evidence="2">N-acetyltransferase</fullName>
    </submittedName>
</protein>
<dbReference type="GO" id="GO:0005737">
    <property type="term" value="C:cytoplasm"/>
    <property type="evidence" value="ECO:0007669"/>
    <property type="project" value="TreeGrafter"/>
</dbReference>
<evidence type="ECO:0000259" key="1">
    <source>
        <dbReference type="PROSITE" id="PS51186"/>
    </source>
</evidence>
<dbReference type="PANTHER" id="PTHR43441:SF10">
    <property type="entry name" value="ACETYLTRANSFERASE"/>
    <property type="match status" value="1"/>
</dbReference>
<dbReference type="InterPro" id="IPR016181">
    <property type="entry name" value="Acyl_CoA_acyltransferase"/>
</dbReference>
<dbReference type="GO" id="GO:1990189">
    <property type="term" value="F:protein N-terminal-serine acetyltransferase activity"/>
    <property type="evidence" value="ECO:0007669"/>
    <property type="project" value="TreeGrafter"/>
</dbReference>
<dbReference type="Pfam" id="PF13302">
    <property type="entry name" value="Acetyltransf_3"/>
    <property type="match status" value="1"/>
</dbReference>
<evidence type="ECO:0000313" key="2">
    <source>
        <dbReference type="EMBL" id="RKN35350.1"/>
    </source>
</evidence>
<dbReference type="SUPFAM" id="SSF55729">
    <property type="entry name" value="Acyl-CoA N-acyltransferases (Nat)"/>
    <property type="match status" value="1"/>
</dbReference>
<dbReference type="PROSITE" id="PS51186">
    <property type="entry name" value="GNAT"/>
    <property type="match status" value="1"/>
</dbReference>
<accession>A0A3A9YDR3</accession>
<dbReference type="AlphaFoldDB" id="A0A3A9YDR3"/>
<dbReference type="GO" id="GO:0008999">
    <property type="term" value="F:protein-N-terminal-alanine acetyltransferase activity"/>
    <property type="evidence" value="ECO:0007669"/>
    <property type="project" value="TreeGrafter"/>
</dbReference>
<reference evidence="2 3" key="1">
    <citation type="submission" date="2018-09" db="EMBL/GenBank/DDBJ databases">
        <title>Micromonospora sp. nov. MS1-9, isolated from a root of Musa sp.</title>
        <authorList>
            <person name="Kuncharoen N."/>
            <person name="Kudo T."/>
            <person name="Ohkuma M."/>
            <person name="Yuki M."/>
            <person name="Tanasupawat S."/>
        </authorList>
    </citation>
    <scope>NUCLEOTIDE SEQUENCE [LARGE SCALE GENOMIC DNA]</scope>
    <source>
        <strain evidence="2 3">MS1-9</strain>
    </source>
</reference>
<name>A0A3A9YDR3_9ACTN</name>
<evidence type="ECO:0000313" key="3">
    <source>
        <dbReference type="Proteomes" id="UP000275865"/>
    </source>
</evidence>
<comment type="caution">
    <text evidence="2">The sequence shown here is derived from an EMBL/GenBank/DDBJ whole genome shotgun (WGS) entry which is preliminary data.</text>
</comment>
<sequence>MTVPGLVLRPWLEADAPAVEAALRDPDIARWNPQGGPVDEESTRRWLRRRADWSAGDHVSLAVADDVDGSLLGSVSLHDIHAADAEIGYWVVPAARGRGVASRAVELLTRWGFEQLALHRIQLCHATANPASCRVAERAGYRVEGTLRESYQYGDGRRHDEHMHARLATDRWPAGATGEWPG</sequence>
<keyword evidence="2" id="KW-0808">Transferase</keyword>
<feature type="domain" description="N-acetyltransferase" evidence="1">
    <location>
        <begin position="6"/>
        <end position="168"/>
    </location>
</feature>
<organism evidence="2 3">
    <name type="scientific">Micromonospora musae</name>
    <dbReference type="NCBI Taxonomy" id="1894970"/>
    <lineage>
        <taxon>Bacteria</taxon>
        <taxon>Bacillati</taxon>
        <taxon>Actinomycetota</taxon>
        <taxon>Actinomycetes</taxon>
        <taxon>Micromonosporales</taxon>
        <taxon>Micromonosporaceae</taxon>
        <taxon>Micromonospora</taxon>
    </lineage>
</organism>
<dbReference type="Proteomes" id="UP000275865">
    <property type="component" value="Unassembled WGS sequence"/>
</dbReference>
<proteinExistence type="predicted"/>
<dbReference type="InterPro" id="IPR051908">
    <property type="entry name" value="Ribosomal_N-acetyltransferase"/>
</dbReference>
<gene>
    <name evidence="2" type="ORF">D7044_04025</name>
</gene>
<dbReference type="PANTHER" id="PTHR43441">
    <property type="entry name" value="RIBOSOMAL-PROTEIN-SERINE ACETYLTRANSFERASE"/>
    <property type="match status" value="1"/>
</dbReference>
<dbReference type="InterPro" id="IPR000182">
    <property type="entry name" value="GNAT_dom"/>
</dbReference>